<dbReference type="PANTHER" id="PTHR43143">
    <property type="entry name" value="METALLOPHOSPHOESTERASE, CALCINEURIN SUPERFAMILY"/>
    <property type="match status" value="1"/>
</dbReference>
<organism evidence="2 3">
    <name type="scientific">Geranomyces variabilis</name>
    <dbReference type="NCBI Taxonomy" id="109894"/>
    <lineage>
        <taxon>Eukaryota</taxon>
        <taxon>Fungi</taxon>
        <taxon>Fungi incertae sedis</taxon>
        <taxon>Chytridiomycota</taxon>
        <taxon>Chytridiomycota incertae sedis</taxon>
        <taxon>Chytridiomycetes</taxon>
        <taxon>Spizellomycetales</taxon>
        <taxon>Powellomycetaceae</taxon>
        <taxon>Geranomyces</taxon>
    </lineage>
</organism>
<gene>
    <name evidence="2" type="ORF">HDU87_007937</name>
</gene>
<proteinExistence type="predicted"/>
<name>A0AAD5XPI4_9FUNG</name>
<evidence type="ECO:0000313" key="3">
    <source>
        <dbReference type="Proteomes" id="UP001212152"/>
    </source>
</evidence>
<evidence type="ECO:0000256" key="1">
    <source>
        <dbReference type="SAM" id="SignalP"/>
    </source>
</evidence>
<dbReference type="InterPro" id="IPR051918">
    <property type="entry name" value="STPP_CPPED1"/>
</dbReference>
<keyword evidence="1" id="KW-0732">Signal</keyword>
<protein>
    <recommendedName>
        <fullName evidence="4">Calcineurin-like phosphoesterase domain-containing protein</fullName>
    </recommendedName>
</protein>
<evidence type="ECO:0000313" key="2">
    <source>
        <dbReference type="EMBL" id="KAJ3172341.1"/>
    </source>
</evidence>
<comment type="caution">
    <text evidence="2">The sequence shown here is derived from an EMBL/GenBank/DDBJ whole genome shotgun (WGS) entry which is preliminary data.</text>
</comment>
<dbReference type="EMBL" id="JADGJQ010000079">
    <property type="protein sequence ID" value="KAJ3172341.1"/>
    <property type="molecule type" value="Genomic_DNA"/>
</dbReference>
<dbReference type="AlphaFoldDB" id="A0AAD5XPI4"/>
<keyword evidence="3" id="KW-1185">Reference proteome</keyword>
<dbReference type="SUPFAM" id="SSF56300">
    <property type="entry name" value="Metallo-dependent phosphatases"/>
    <property type="match status" value="1"/>
</dbReference>
<dbReference type="InterPro" id="IPR029052">
    <property type="entry name" value="Metallo-depent_PP-like"/>
</dbReference>
<feature type="chain" id="PRO_5041903182" description="Calcineurin-like phosphoesterase domain-containing protein" evidence="1">
    <location>
        <begin position="22"/>
        <end position="227"/>
    </location>
</feature>
<evidence type="ECO:0008006" key="4">
    <source>
        <dbReference type="Google" id="ProtNLM"/>
    </source>
</evidence>
<sequence length="227" mass="24320">MKGFLTAAFLLIAAATSGVQSAPVAAAPTPFVIAVLPDTQYYSESYPEIYTNQTQWIVANAAARNIKFVIHEGDITNLNTPAQWKNAAKSMSYLTAGNGSKPTHTGNPESYGIGKTANNGVKVWEKMVRKHSNILMVLNGHMYDGADINSGRLTGTGDAGNQVYQMLADYQAGPNGGNGFLRLLTFDPAASTISVETYSPYTNESKTDDGNKFVYTGVNLLPLANKN</sequence>
<feature type="signal peptide" evidence="1">
    <location>
        <begin position="1"/>
        <end position="21"/>
    </location>
</feature>
<accession>A0AAD5XPI4</accession>
<reference evidence="2" key="1">
    <citation type="submission" date="2020-05" db="EMBL/GenBank/DDBJ databases">
        <title>Phylogenomic resolution of chytrid fungi.</title>
        <authorList>
            <person name="Stajich J.E."/>
            <person name="Amses K."/>
            <person name="Simmons R."/>
            <person name="Seto K."/>
            <person name="Myers J."/>
            <person name="Bonds A."/>
            <person name="Quandt C.A."/>
            <person name="Barry K."/>
            <person name="Liu P."/>
            <person name="Grigoriev I."/>
            <person name="Longcore J.E."/>
            <person name="James T.Y."/>
        </authorList>
    </citation>
    <scope>NUCLEOTIDE SEQUENCE</scope>
    <source>
        <strain evidence="2">JEL0379</strain>
    </source>
</reference>
<dbReference type="Proteomes" id="UP001212152">
    <property type="component" value="Unassembled WGS sequence"/>
</dbReference>
<dbReference type="PANTHER" id="PTHR43143:SF5">
    <property type="entry name" value="SECRETED PROTEIN"/>
    <property type="match status" value="1"/>
</dbReference>